<reference evidence="1" key="1">
    <citation type="journal article" date="2023" name="G3 (Bethesda)">
        <title>A reference genome for the long-term kleptoplast-retaining sea slug Elysia crispata morphotype clarki.</title>
        <authorList>
            <person name="Eastman K.E."/>
            <person name="Pendleton A.L."/>
            <person name="Shaikh M.A."/>
            <person name="Suttiyut T."/>
            <person name="Ogas R."/>
            <person name="Tomko P."/>
            <person name="Gavelis G."/>
            <person name="Widhalm J.R."/>
            <person name="Wisecaver J.H."/>
        </authorList>
    </citation>
    <scope>NUCLEOTIDE SEQUENCE</scope>
    <source>
        <strain evidence="1">ECLA1</strain>
    </source>
</reference>
<proteinExistence type="predicted"/>
<keyword evidence="2" id="KW-1185">Reference proteome</keyword>
<accession>A0AAE1CU70</accession>
<gene>
    <name evidence="1" type="ORF">RRG08_064818</name>
</gene>
<protein>
    <submittedName>
        <fullName evidence="1">Uncharacterized protein</fullName>
    </submittedName>
</protein>
<feature type="non-terminal residue" evidence="1">
    <location>
        <position position="1"/>
    </location>
</feature>
<organism evidence="1 2">
    <name type="scientific">Elysia crispata</name>
    <name type="common">lettuce slug</name>
    <dbReference type="NCBI Taxonomy" id="231223"/>
    <lineage>
        <taxon>Eukaryota</taxon>
        <taxon>Metazoa</taxon>
        <taxon>Spiralia</taxon>
        <taxon>Lophotrochozoa</taxon>
        <taxon>Mollusca</taxon>
        <taxon>Gastropoda</taxon>
        <taxon>Heterobranchia</taxon>
        <taxon>Euthyneura</taxon>
        <taxon>Panpulmonata</taxon>
        <taxon>Sacoglossa</taxon>
        <taxon>Placobranchoidea</taxon>
        <taxon>Plakobranchidae</taxon>
        <taxon>Elysia</taxon>
    </lineage>
</organism>
<dbReference type="AlphaFoldDB" id="A0AAE1CU70"/>
<name>A0AAE1CU70_9GAST</name>
<sequence length="68" mass="7252">MESVTRVLGLPDSIKGIAERNLCLTIGIALEGRALKPRESTALTSAEDLLLLRCGFSVSRIEPQTVAA</sequence>
<dbReference type="EMBL" id="JAWDGP010006754">
    <property type="protein sequence ID" value="KAK3735983.1"/>
    <property type="molecule type" value="Genomic_DNA"/>
</dbReference>
<dbReference type="Proteomes" id="UP001283361">
    <property type="component" value="Unassembled WGS sequence"/>
</dbReference>
<evidence type="ECO:0000313" key="2">
    <source>
        <dbReference type="Proteomes" id="UP001283361"/>
    </source>
</evidence>
<evidence type="ECO:0000313" key="1">
    <source>
        <dbReference type="EMBL" id="KAK3735983.1"/>
    </source>
</evidence>
<comment type="caution">
    <text evidence="1">The sequence shown here is derived from an EMBL/GenBank/DDBJ whole genome shotgun (WGS) entry which is preliminary data.</text>
</comment>